<evidence type="ECO:0000313" key="3">
    <source>
        <dbReference type="EMBL" id="KAK9808174.1"/>
    </source>
</evidence>
<dbReference type="InterPro" id="IPR035969">
    <property type="entry name" value="Rab-GAP_TBC_sf"/>
</dbReference>
<accession>A0AAW1PJC6</accession>
<dbReference type="SUPFAM" id="SSF47923">
    <property type="entry name" value="Ypt/Rab-GAP domain of gyp1p"/>
    <property type="match status" value="2"/>
</dbReference>
<dbReference type="GO" id="GO:0005096">
    <property type="term" value="F:GTPase activator activity"/>
    <property type="evidence" value="ECO:0007669"/>
    <property type="project" value="TreeGrafter"/>
</dbReference>
<dbReference type="InterPro" id="IPR000195">
    <property type="entry name" value="Rab-GAP-TBC_dom"/>
</dbReference>
<reference evidence="3 4" key="1">
    <citation type="journal article" date="2024" name="Nat. Commun.">
        <title>Phylogenomics reveals the evolutionary origins of lichenization in chlorophyte algae.</title>
        <authorList>
            <person name="Puginier C."/>
            <person name="Libourel C."/>
            <person name="Otte J."/>
            <person name="Skaloud P."/>
            <person name="Haon M."/>
            <person name="Grisel S."/>
            <person name="Petersen M."/>
            <person name="Berrin J.G."/>
            <person name="Delaux P.M."/>
            <person name="Dal Grande F."/>
            <person name="Keller J."/>
        </authorList>
    </citation>
    <scope>NUCLEOTIDE SEQUENCE [LARGE SCALE GENOMIC DNA]</scope>
    <source>
        <strain evidence="3 4">SAG 2036</strain>
    </source>
</reference>
<dbReference type="PANTHER" id="PTHR47219">
    <property type="entry name" value="RAB GTPASE-ACTIVATING PROTEIN 1-LIKE"/>
    <property type="match status" value="1"/>
</dbReference>
<feature type="region of interest" description="Disordered" evidence="1">
    <location>
        <begin position="339"/>
        <end position="416"/>
    </location>
</feature>
<proteinExistence type="predicted"/>
<dbReference type="FunFam" id="1.10.8.270:FF:000016">
    <property type="entry name" value="TBC1 domain family member 2A"/>
    <property type="match status" value="1"/>
</dbReference>
<sequence>MSHSAAQENGQGSSEDLFQDAYGFRLNICTAQQLEARQRCDQAAEQVAPKWDKVKGRVLGSPDVVKDAKLKKYCRLGIPVQHRPWAWPALSGADARKRKQMAGYFDAMVHRGEVDSEVAHQIELDLPRTYPSNRWVASEEGMDALRRVLVAYSVHQPSVGYCQGMNYLAAILLLAMKQDEEDAFWLLASLIDPGGILYQGMYAQNLVGAQVEMRSFEELVAAKLPKLAAHLRELNCDMTLIATDWFLCLFATVLPSETVARVWDALLYEGPKVLYRIALALLKGCEAQLLAISNTGDLIGEIKDATKGAYDRDALMKVAFDKVGSMPMARIRGFREENQEAVDSEVAKREARAQRSSSLSTASRASGTPPASPGPGHSPGFGTPRASSNGQGGGGSGFRTWASRFKLHKGSRGKDA</sequence>
<evidence type="ECO:0000259" key="2">
    <source>
        <dbReference type="PROSITE" id="PS50086"/>
    </source>
</evidence>
<evidence type="ECO:0000313" key="4">
    <source>
        <dbReference type="Proteomes" id="UP001465755"/>
    </source>
</evidence>
<dbReference type="SMART" id="SM00164">
    <property type="entry name" value="TBC"/>
    <property type="match status" value="1"/>
</dbReference>
<dbReference type="Gene3D" id="1.10.8.270">
    <property type="entry name" value="putative rabgap domain of human tbc1 domain family member 14 like domains"/>
    <property type="match status" value="1"/>
</dbReference>
<keyword evidence="4" id="KW-1185">Reference proteome</keyword>
<dbReference type="AlphaFoldDB" id="A0AAW1PJC6"/>
<name>A0AAW1PJC6_9CHLO</name>
<evidence type="ECO:0000256" key="1">
    <source>
        <dbReference type="SAM" id="MobiDB-lite"/>
    </source>
</evidence>
<feature type="domain" description="Rab-GAP TBC" evidence="2">
    <location>
        <begin position="77"/>
        <end position="270"/>
    </location>
</feature>
<dbReference type="PROSITE" id="PS50086">
    <property type="entry name" value="TBC_RABGAP"/>
    <property type="match status" value="1"/>
</dbReference>
<dbReference type="PANTHER" id="PTHR47219:SF20">
    <property type="entry name" value="TBC1 DOMAIN FAMILY MEMBER 2B"/>
    <property type="match status" value="1"/>
</dbReference>
<feature type="compositionally biased region" description="Low complexity" evidence="1">
    <location>
        <begin position="354"/>
        <end position="389"/>
    </location>
</feature>
<dbReference type="Proteomes" id="UP001465755">
    <property type="component" value="Unassembled WGS sequence"/>
</dbReference>
<dbReference type="InterPro" id="IPR050302">
    <property type="entry name" value="Rab_GAP_TBC_domain"/>
</dbReference>
<gene>
    <name evidence="3" type="ORF">WJX73_005269</name>
</gene>
<organism evidence="3 4">
    <name type="scientific">Symbiochloris irregularis</name>
    <dbReference type="NCBI Taxonomy" id="706552"/>
    <lineage>
        <taxon>Eukaryota</taxon>
        <taxon>Viridiplantae</taxon>
        <taxon>Chlorophyta</taxon>
        <taxon>core chlorophytes</taxon>
        <taxon>Trebouxiophyceae</taxon>
        <taxon>Trebouxiales</taxon>
        <taxon>Trebouxiaceae</taxon>
        <taxon>Symbiochloris</taxon>
    </lineage>
</organism>
<protein>
    <recommendedName>
        <fullName evidence="2">Rab-GAP TBC domain-containing protein</fullName>
    </recommendedName>
</protein>
<dbReference type="EMBL" id="JALJOQ010000026">
    <property type="protein sequence ID" value="KAK9808174.1"/>
    <property type="molecule type" value="Genomic_DNA"/>
</dbReference>
<dbReference type="GO" id="GO:0031267">
    <property type="term" value="F:small GTPase binding"/>
    <property type="evidence" value="ECO:0007669"/>
    <property type="project" value="TreeGrafter"/>
</dbReference>
<comment type="caution">
    <text evidence="3">The sequence shown here is derived from an EMBL/GenBank/DDBJ whole genome shotgun (WGS) entry which is preliminary data.</text>
</comment>
<dbReference type="Gene3D" id="1.10.472.80">
    <property type="entry name" value="Ypt/Rab-GAP domain of gyp1p, domain 3"/>
    <property type="match status" value="1"/>
</dbReference>
<feature type="compositionally biased region" description="Basic residues" evidence="1">
    <location>
        <begin position="405"/>
        <end position="416"/>
    </location>
</feature>
<dbReference type="Pfam" id="PF00566">
    <property type="entry name" value="RabGAP-TBC"/>
    <property type="match status" value="1"/>
</dbReference>